<dbReference type="Proteomes" id="UP001480595">
    <property type="component" value="Unassembled WGS sequence"/>
</dbReference>
<protein>
    <submittedName>
        <fullName evidence="2">Uncharacterized protein</fullName>
    </submittedName>
</protein>
<reference evidence="2 3" key="1">
    <citation type="submission" date="2023-01" db="EMBL/GenBank/DDBJ databases">
        <title>Analysis of 21 Apiospora genomes using comparative genomics revels a genus with tremendous synthesis potential of carbohydrate active enzymes and secondary metabolites.</title>
        <authorList>
            <person name="Sorensen T."/>
        </authorList>
    </citation>
    <scope>NUCLEOTIDE SEQUENCE [LARGE SCALE GENOMIC DNA]</scope>
    <source>
        <strain evidence="2 3">CBS 135458</strain>
    </source>
</reference>
<gene>
    <name evidence="2" type="ORF">PG994_007435</name>
</gene>
<evidence type="ECO:0000256" key="1">
    <source>
        <dbReference type="SAM" id="MobiDB-lite"/>
    </source>
</evidence>
<accession>A0ABR1V0V8</accession>
<organism evidence="2 3">
    <name type="scientific">Apiospora phragmitis</name>
    <dbReference type="NCBI Taxonomy" id="2905665"/>
    <lineage>
        <taxon>Eukaryota</taxon>
        <taxon>Fungi</taxon>
        <taxon>Dikarya</taxon>
        <taxon>Ascomycota</taxon>
        <taxon>Pezizomycotina</taxon>
        <taxon>Sordariomycetes</taxon>
        <taxon>Xylariomycetidae</taxon>
        <taxon>Amphisphaeriales</taxon>
        <taxon>Apiosporaceae</taxon>
        <taxon>Apiospora</taxon>
    </lineage>
</organism>
<keyword evidence="3" id="KW-1185">Reference proteome</keyword>
<dbReference type="GeneID" id="92091907"/>
<name>A0ABR1V0V8_9PEZI</name>
<comment type="caution">
    <text evidence="2">The sequence shown here is derived from an EMBL/GenBank/DDBJ whole genome shotgun (WGS) entry which is preliminary data.</text>
</comment>
<feature type="region of interest" description="Disordered" evidence="1">
    <location>
        <begin position="159"/>
        <end position="210"/>
    </location>
</feature>
<dbReference type="EMBL" id="JAQQWL010000007">
    <property type="protein sequence ID" value="KAK8064797.1"/>
    <property type="molecule type" value="Genomic_DNA"/>
</dbReference>
<evidence type="ECO:0000313" key="3">
    <source>
        <dbReference type="Proteomes" id="UP001480595"/>
    </source>
</evidence>
<sequence length="714" mass="80478">MDSGSGEFSAVAKTVTSIRWLSYGSLTAIVVLRDHLNRIRYQPRTAPDLLKDLRSLEQTIEDAVNLLNKHDDISSEDPRLEMFLGRLETDLQDCLLQVNDWVADEALQPSCGNHWNDLFKRVRFYDEAAAEKCARFEQRLQQLEKEAVFVPNEVSDIQSSTESMASSSSHYAGKEIEKSGSSYSSKPSIRRYRPVQNSRQQKPLRDPAHNPTPPQICHWSCGALNGIDDVFEYQGVAGYSVCKLCSFKFYWTDDECFIRQGQHLVKRHAFGSCEGVASFEGKADFMTHLAVCHKMMLYDFNQGSPKEWPDKPWIDELFRRWGSAPEPSNIPIARLDGTSQLSYPVSSLNLLYEISEILQSSGLMRRLDYRMPKGELTGHPWNQSACVTEICNALAKLDRDETVQILGRREYSRVCYIIGCLQEELAISGYEELLTLETYKSSAHDILCHSISTGSSYAVTHRVNSCWQLPLQDKKPPVHCATLLDVLRLQNRAYNRDDALKRAGPHAIARMLECLQTDISRSPAARPMGRLHARAIDTPFRLERDPTLGEKEARRAQTLVRKVDEWMMGTFVHSISLRRVLLSGKVIPELTSTTPTSWSLNIMEHWAPESPRVQSDYKQEEEEEDYGGPGADTYSESAYSADARSSTSGTIHVKRPTLFQGSPGMLHKSAAHVVREVHPEARPLSSHCSTHISHDTTAFGEDIPQTGVATLPPD</sequence>
<feature type="region of interest" description="Disordered" evidence="1">
    <location>
        <begin position="610"/>
        <end position="649"/>
    </location>
</feature>
<feature type="compositionally biased region" description="Low complexity" evidence="1">
    <location>
        <begin position="159"/>
        <end position="169"/>
    </location>
</feature>
<feature type="compositionally biased region" description="Polar residues" evidence="1">
    <location>
        <begin position="634"/>
        <end position="649"/>
    </location>
</feature>
<evidence type="ECO:0000313" key="2">
    <source>
        <dbReference type="EMBL" id="KAK8064797.1"/>
    </source>
</evidence>
<dbReference type="RefSeq" id="XP_066715786.1">
    <property type="nucleotide sequence ID" value="XM_066858844.1"/>
</dbReference>
<proteinExistence type="predicted"/>